<name>A0A5C3KLL9_COPMA</name>
<feature type="region of interest" description="Disordered" evidence="1">
    <location>
        <begin position="23"/>
        <end position="48"/>
    </location>
</feature>
<dbReference type="EMBL" id="ML210276">
    <property type="protein sequence ID" value="TFK21166.1"/>
    <property type="molecule type" value="Genomic_DNA"/>
</dbReference>
<organism evidence="2 3">
    <name type="scientific">Coprinopsis marcescibilis</name>
    <name type="common">Agaric fungus</name>
    <name type="synonym">Psathyrella marcescibilis</name>
    <dbReference type="NCBI Taxonomy" id="230819"/>
    <lineage>
        <taxon>Eukaryota</taxon>
        <taxon>Fungi</taxon>
        <taxon>Dikarya</taxon>
        <taxon>Basidiomycota</taxon>
        <taxon>Agaricomycotina</taxon>
        <taxon>Agaricomycetes</taxon>
        <taxon>Agaricomycetidae</taxon>
        <taxon>Agaricales</taxon>
        <taxon>Agaricineae</taxon>
        <taxon>Psathyrellaceae</taxon>
        <taxon>Coprinopsis</taxon>
    </lineage>
</organism>
<sequence>MSWHRNGETAIGTFLKSKILEPLVSSKRQQKPGRDRSSSSVITDGMPSREKKEALSWNRLGAFIIASSSRLARLGRKSQQPQNNTNTTFLQGVRNNRDIEDMAPIYDFRPAGREVICVCTQGQGGRFRPMVSFLSANPPLETFLYLNLSKTKNQGLPLHYSRPPQKMQFSNHSLILSFISL</sequence>
<dbReference type="AlphaFoldDB" id="A0A5C3KLL9"/>
<evidence type="ECO:0000256" key="1">
    <source>
        <dbReference type="SAM" id="MobiDB-lite"/>
    </source>
</evidence>
<proteinExistence type="predicted"/>
<dbReference type="OrthoDB" id="2142040at2759"/>
<evidence type="ECO:0000313" key="2">
    <source>
        <dbReference type="EMBL" id="TFK21166.1"/>
    </source>
</evidence>
<reference evidence="2 3" key="1">
    <citation type="journal article" date="2019" name="Nat. Ecol. Evol.">
        <title>Megaphylogeny resolves global patterns of mushroom evolution.</title>
        <authorList>
            <person name="Varga T."/>
            <person name="Krizsan K."/>
            <person name="Foldi C."/>
            <person name="Dima B."/>
            <person name="Sanchez-Garcia M."/>
            <person name="Sanchez-Ramirez S."/>
            <person name="Szollosi G.J."/>
            <person name="Szarkandi J.G."/>
            <person name="Papp V."/>
            <person name="Albert L."/>
            <person name="Andreopoulos W."/>
            <person name="Angelini C."/>
            <person name="Antonin V."/>
            <person name="Barry K.W."/>
            <person name="Bougher N.L."/>
            <person name="Buchanan P."/>
            <person name="Buyck B."/>
            <person name="Bense V."/>
            <person name="Catcheside P."/>
            <person name="Chovatia M."/>
            <person name="Cooper J."/>
            <person name="Damon W."/>
            <person name="Desjardin D."/>
            <person name="Finy P."/>
            <person name="Geml J."/>
            <person name="Haridas S."/>
            <person name="Hughes K."/>
            <person name="Justo A."/>
            <person name="Karasinski D."/>
            <person name="Kautmanova I."/>
            <person name="Kiss B."/>
            <person name="Kocsube S."/>
            <person name="Kotiranta H."/>
            <person name="LaButti K.M."/>
            <person name="Lechner B.E."/>
            <person name="Liimatainen K."/>
            <person name="Lipzen A."/>
            <person name="Lukacs Z."/>
            <person name="Mihaltcheva S."/>
            <person name="Morgado L.N."/>
            <person name="Niskanen T."/>
            <person name="Noordeloos M.E."/>
            <person name="Ohm R.A."/>
            <person name="Ortiz-Santana B."/>
            <person name="Ovrebo C."/>
            <person name="Racz N."/>
            <person name="Riley R."/>
            <person name="Savchenko A."/>
            <person name="Shiryaev A."/>
            <person name="Soop K."/>
            <person name="Spirin V."/>
            <person name="Szebenyi C."/>
            <person name="Tomsovsky M."/>
            <person name="Tulloss R.E."/>
            <person name="Uehling J."/>
            <person name="Grigoriev I.V."/>
            <person name="Vagvolgyi C."/>
            <person name="Papp T."/>
            <person name="Martin F.M."/>
            <person name="Miettinen O."/>
            <person name="Hibbett D.S."/>
            <person name="Nagy L.G."/>
        </authorList>
    </citation>
    <scope>NUCLEOTIDE SEQUENCE [LARGE SCALE GENOMIC DNA]</scope>
    <source>
        <strain evidence="2 3">CBS 121175</strain>
    </source>
</reference>
<gene>
    <name evidence="2" type="ORF">FA15DRAFT_658522</name>
</gene>
<protein>
    <submittedName>
        <fullName evidence="2">Uncharacterized protein</fullName>
    </submittedName>
</protein>
<dbReference type="Proteomes" id="UP000307440">
    <property type="component" value="Unassembled WGS sequence"/>
</dbReference>
<accession>A0A5C3KLL9</accession>
<evidence type="ECO:0000313" key="3">
    <source>
        <dbReference type="Proteomes" id="UP000307440"/>
    </source>
</evidence>
<keyword evidence="3" id="KW-1185">Reference proteome</keyword>